<evidence type="ECO:0000313" key="3">
    <source>
        <dbReference type="Proteomes" id="UP000231279"/>
    </source>
</evidence>
<evidence type="ECO:0000313" key="2">
    <source>
        <dbReference type="EMBL" id="PIN03490.1"/>
    </source>
</evidence>
<dbReference type="InterPro" id="IPR036188">
    <property type="entry name" value="FAD/NAD-bd_sf"/>
</dbReference>
<evidence type="ECO:0000256" key="1">
    <source>
        <dbReference type="SAM" id="MobiDB-lite"/>
    </source>
</evidence>
<dbReference type="Proteomes" id="UP000231279">
    <property type="component" value="Unassembled WGS sequence"/>
</dbReference>
<organism evidence="2 3">
    <name type="scientific">Handroanthus impetiginosus</name>
    <dbReference type="NCBI Taxonomy" id="429701"/>
    <lineage>
        <taxon>Eukaryota</taxon>
        <taxon>Viridiplantae</taxon>
        <taxon>Streptophyta</taxon>
        <taxon>Embryophyta</taxon>
        <taxon>Tracheophyta</taxon>
        <taxon>Spermatophyta</taxon>
        <taxon>Magnoliopsida</taxon>
        <taxon>eudicotyledons</taxon>
        <taxon>Gunneridae</taxon>
        <taxon>Pentapetalae</taxon>
        <taxon>asterids</taxon>
        <taxon>lamiids</taxon>
        <taxon>Lamiales</taxon>
        <taxon>Bignoniaceae</taxon>
        <taxon>Crescentiina</taxon>
        <taxon>Tabebuia alliance</taxon>
        <taxon>Handroanthus</taxon>
    </lineage>
</organism>
<protein>
    <submittedName>
        <fullName evidence="2">Zeaxanthin epoxidase</fullName>
        <ecNumber evidence="2">1.14.15.21</ecNumber>
    </submittedName>
</protein>
<gene>
    <name evidence="2" type="ORF">CDL12_23983</name>
</gene>
<dbReference type="EMBL" id="NKXS01005503">
    <property type="protein sequence ID" value="PIN03490.1"/>
    <property type="molecule type" value="Genomic_DNA"/>
</dbReference>
<dbReference type="Gene3D" id="3.50.50.60">
    <property type="entry name" value="FAD/NAD(P)-binding domain"/>
    <property type="match status" value="1"/>
</dbReference>
<sequence length="166" mass="18181">MTLVSRTITLSPSPNVFPFLPIISPKPITPRIQIRCKNDETSDTSQRKAKQPMSNPSRNPRKKSSYGASRRSAIKKSFTQEQVEFKTPIPSDPVVGIIGGGMSGLVCALYLEKRGIKSTVFDTASQYLVSGPKGLIEMASSSTVEVQIQQVQSTIFKFDGRTNLAM</sequence>
<dbReference type="PANTHER" id="PTHR16128">
    <property type="entry name" value="FAD/NAD(P)-BINDING OXIDOREDUCTASE FAMILY PROTEIN"/>
    <property type="match status" value="1"/>
</dbReference>
<dbReference type="PANTHER" id="PTHR16128:SF8">
    <property type="entry name" value="EXPRESSED PROTEIN"/>
    <property type="match status" value="1"/>
</dbReference>
<dbReference type="Pfam" id="PF13450">
    <property type="entry name" value="NAD_binding_8"/>
    <property type="match status" value="1"/>
</dbReference>
<comment type="caution">
    <text evidence="2">The sequence shown here is derived from an EMBL/GenBank/DDBJ whole genome shotgun (WGS) entry which is preliminary data.</text>
</comment>
<dbReference type="OrthoDB" id="417877at2759"/>
<dbReference type="AlphaFoldDB" id="A0A2G9GEP4"/>
<name>A0A2G9GEP4_9LAMI</name>
<dbReference type="STRING" id="429701.A0A2G9GEP4"/>
<dbReference type="EC" id="1.14.15.21" evidence="2"/>
<reference evidence="3" key="1">
    <citation type="journal article" date="2018" name="Gigascience">
        <title>Genome assembly of the Pink Ipe (Handroanthus impetiginosus, Bignoniaceae), a highly valued, ecologically keystone Neotropical timber forest tree.</title>
        <authorList>
            <person name="Silva-Junior O.B."/>
            <person name="Grattapaglia D."/>
            <person name="Novaes E."/>
            <person name="Collevatti R.G."/>
        </authorList>
    </citation>
    <scope>NUCLEOTIDE SEQUENCE [LARGE SCALE GENOMIC DNA]</scope>
    <source>
        <strain evidence="3">cv. UFG-1</strain>
    </source>
</reference>
<feature type="region of interest" description="Disordered" evidence="1">
    <location>
        <begin position="36"/>
        <end position="73"/>
    </location>
</feature>
<keyword evidence="2" id="KW-0560">Oxidoreductase</keyword>
<dbReference type="SUPFAM" id="SSF51905">
    <property type="entry name" value="FAD/NAD(P)-binding domain"/>
    <property type="match status" value="1"/>
</dbReference>
<dbReference type="GO" id="GO:0052662">
    <property type="term" value="F:zeaxanthin epoxidase activity"/>
    <property type="evidence" value="ECO:0007669"/>
    <property type="project" value="UniProtKB-EC"/>
</dbReference>
<accession>A0A2G9GEP4</accession>
<proteinExistence type="predicted"/>
<keyword evidence="3" id="KW-1185">Reference proteome</keyword>